<organism evidence="2 3">
    <name type="scientific">Noviherbaspirillum album</name>
    <dbReference type="NCBI Taxonomy" id="3080276"/>
    <lineage>
        <taxon>Bacteria</taxon>
        <taxon>Pseudomonadati</taxon>
        <taxon>Pseudomonadota</taxon>
        <taxon>Betaproteobacteria</taxon>
        <taxon>Burkholderiales</taxon>
        <taxon>Oxalobacteraceae</taxon>
        <taxon>Noviherbaspirillum</taxon>
    </lineage>
</organism>
<feature type="signal peptide" evidence="1">
    <location>
        <begin position="1"/>
        <end position="21"/>
    </location>
</feature>
<name>A0ABU6JH72_9BURK</name>
<keyword evidence="3" id="KW-1185">Reference proteome</keyword>
<evidence type="ECO:0000313" key="2">
    <source>
        <dbReference type="EMBL" id="MEC4722635.1"/>
    </source>
</evidence>
<protein>
    <submittedName>
        <fullName evidence="2">Uncharacterized protein</fullName>
    </submittedName>
</protein>
<evidence type="ECO:0000256" key="1">
    <source>
        <dbReference type="SAM" id="SignalP"/>
    </source>
</evidence>
<sequence length="115" mass="11794">MSLKNLLVACSLVVSALPVFAHEADANLIFDGEPVQVAVLSQQEMKETEGAWWVAPLIGGIGNGIGYSYGNPNWNLPGFTTAVGTGALGGLAGGVGGWGIGLAGSLYSTHVTSWY</sequence>
<proteinExistence type="predicted"/>
<dbReference type="Proteomes" id="UP001352263">
    <property type="component" value="Unassembled WGS sequence"/>
</dbReference>
<dbReference type="RefSeq" id="WP_326509304.1">
    <property type="nucleotide sequence ID" value="NZ_JAWIIV010000033.1"/>
</dbReference>
<gene>
    <name evidence="2" type="ORF">RY831_26055</name>
</gene>
<dbReference type="EMBL" id="JAWIIV010000033">
    <property type="protein sequence ID" value="MEC4722635.1"/>
    <property type="molecule type" value="Genomic_DNA"/>
</dbReference>
<keyword evidence="1" id="KW-0732">Signal</keyword>
<reference evidence="2 3" key="1">
    <citation type="submission" date="2023-10" db="EMBL/GenBank/DDBJ databases">
        <title>Noviherbaspirillum sp. CPCC 100848 genome assembly.</title>
        <authorList>
            <person name="Li X.Y."/>
            <person name="Fang X.M."/>
        </authorList>
    </citation>
    <scope>NUCLEOTIDE SEQUENCE [LARGE SCALE GENOMIC DNA]</scope>
    <source>
        <strain evidence="2 3">CPCC 100848</strain>
    </source>
</reference>
<accession>A0ABU6JH72</accession>
<comment type="caution">
    <text evidence="2">The sequence shown here is derived from an EMBL/GenBank/DDBJ whole genome shotgun (WGS) entry which is preliminary data.</text>
</comment>
<feature type="chain" id="PRO_5047338111" evidence="1">
    <location>
        <begin position="22"/>
        <end position="115"/>
    </location>
</feature>
<evidence type="ECO:0000313" key="3">
    <source>
        <dbReference type="Proteomes" id="UP001352263"/>
    </source>
</evidence>